<dbReference type="SUPFAM" id="SSF51556">
    <property type="entry name" value="Metallo-dependent hydrolases"/>
    <property type="match status" value="1"/>
</dbReference>
<comment type="function">
    <text evidence="8">Catalyzes the hydrolytic cleavage of the carbon-nitrogen bond in imidazolone-5-propanoate to yield N-formimidoyl-L-glutamate. It is the third step in the universal histidine degradation pathway.</text>
</comment>
<feature type="binding site" evidence="8">
    <location>
        <position position="240"/>
    </location>
    <ligand>
        <name>4-imidazolone-5-propanoate</name>
        <dbReference type="ChEBI" id="CHEBI:77893"/>
    </ligand>
</feature>
<dbReference type="InterPro" id="IPR032466">
    <property type="entry name" value="Metal_Hydrolase"/>
</dbReference>
<feature type="binding site" evidence="8">
    <location>
        <position position="312"/>
    </location>
    <ligand>
        <name>Zn(2+)</name>
        <dbReference type="ChEBI" id="CHEBI:29105"/>
    </ligand>
</feature>
<feature type="binding site" evidence="8">
    <location>
        <position position="314"/>
    </location>
    <ligand>
        <name>N-formimidoyl-L-glutamate</name>
        <dbReference type="ChEBI" id="CHEBI:58928"/>
    </ligand>
</feature>
<feature type="domain" description="Amidohydrolase-related" evidence="9">
    <location>
        <begin position="58"/>
        <end position="377"/>
    </location>
</feature>
<dbReference type="CDD" id="cd01296">
    <property type="entry name" value="Imidazolone-5PH"/>
    <property type="match status" value="1"/>
</dbReference>
<comment type="catalytic activity">
    <reaction evidence="8">
        <text>4-imidazolone-5-propanoate + H2O = N-formimidoyl-L-glutamate</text>
        <dbReference type="Rhea" id="RHEA:23660"/>
        <dbReference type="ChEBI" id="CHEBI:15377"/>
        <dbReference type="ChEBI" id="CHEBI:58928"/>
        <dbReference type="ChEBI" id="CHEBI:77893"/>
        <dbReference type="EC" id="3.5.2.7"/>
    </reaction>
</comment>
<protein>
    <recommendedName>
        <fullName evidence="1 8">Imidazolonepropionase</fullName>
        <ecNumber evidence="1 8">3.5.2.7</ecNumber>
    </recommendedName>
    <alternativeName>
        <fullName evidence="8">Imidazolone-5-propionate hydrolase</fullName>
    </alternativeName>
</protein>
<comment type="cofactor">
    <cofactor evidence="8">
        <name>Zn(2+)</name>
        <dbReference type="ChEBI" id="CHEBI:29105"/>
    </cofactor>
    <cofactor evidence="8">
        <name>Fe(3+)</name>
        <dbReference type="ChEBI" id="CHEBI:29034"/>
    </cofactor>
    <text evidence="8">Binds 1 zinc or iron ion per subunit.</text>
</comment>
<dbReference type="Gene3D" id="3.20.20.140">
    <property type="entry name" value="Metal-dependent hydrolases"/>
    <property type="match status" value="1"/>
</dbReference>
<feature type="binding site" evidence="8">
    <location>
        <position position="317"/>
    </location>
    <ligand>
        <name>4-imidazolone-5-propanoate</name>
        <dbReference type="ChEBI" id="CHEBI:77893"/>
    </ligand>
</feature>
<feature type="binding site" evidence="8">
    <location>
        <position position="67"/>
    </location>
    <ligand>
        <name>Fe(3+)</name>
        <dbReference type="ChEBI" id="CHEBI:29034"/>
    </ligand>
</feature>
<comment type="similarity">
    <text evidence="8">Belongs to the metallo-dependent hydrolases superfamily. HutI family.</text>
</comment>
<evidence type="ECO:0000313" key="11">
    <source>
        <dbReference type="Proteomes" id="UP000309450"/>
    </source>
</evidence>
<evidence type="ECO:0000256" key="4">
    <source>
        <dbReference type="ARBA" id="ARBA00022801"/>
    </source>
</evidence>
<keyword evidence="11" id="KW-1185">Reference proteome</keyword>
<dbReference type="GO" id="GO:0005737">
    <property type="term" value="C:cytoplasm"/>
    <property type="evidence" value="ECO:0007669"/>
    <property type="project" value="UniProtKB-SubCell"/>
</dbReference>
<reference evidence="10 11" key="1">
    <citation type="submission" date="2019-04" db="EMBL/GenBank/DDBJ databases">
        <title>Draft genome sequence of Gemmobacter aestuarii sp. nov.</title>
        <authorList>
            <person name="Hameed A."/>
            <person name="Lin S.-Y."/>
            <person name="Shahina M."/>
            <person name="Lai W.-A."/>
            <person name="Young C.-C."/>
        </authorList>
    </citation>
    <scope>NUCLEOTIDE SEQUENCE [LARGE SCALE GENOMIC DNA]</scope>
    <source>
        <strain evidence="10 11">CC-PW-75</strain>
    </source>
</reference>
<dbReference type="PANTHER" id="PTHR42752">
    <property type="entry name" value="IMIDAZOLONEPROPIONASE"/>
    <property type="match status" value="1"/>
</dbReference>
<gene>
    <name evidence="8" type="primary">hutI</name>
    <name evidence="10" type="ORF">E7811_15620</name>
</gene>
<name>A0A4S3MKX5_9RHOB</name>
<dbReference type="InterPro" id="IPR011059">
    <property type="entry name" value="Metal-dep_hydrolase_composite"/>
</dbReference>
<feature type="binding site" evidence="8">
    <location>
        <position position="69"/>
    </location>
    <ligand>
        <name>Fe(3+)</name>
        <dbReference type="ChEBI" id="CHEBI:29034"/>
    </ligand>
</feature>
<dbReference type="GO" id="GO:0050480">
    <property type="term" value="F:imidazolonepropionase activity"/>
    <property type="evidence" value="ECO:0007669"/>
    <property type="project" value="UniProtKB-UniRule"/>
</dbReference>
<evidence type="ECO:0000256" key="2">
    <source>
        <dbReference type="ARBA" id="ARBA00022490"/>
    </source>
</evidence>
<keyword evidence="3 8" id="KW-0479">Metal-binding</keyword>
<keyword evidence="4 8" id="KW-0378">Hydrolase</keyword>
<dbReference type="EC" id="3.5.2.7" evidence="1 8"/>
<dbReference type="Proteomes" id="UP000309450">
    <property type="component" value="Unassembled WGS sequence"/>
</dbReference>
<evidence type="ECO:0000313" key="10">
    <source>
        <dbReference type="EMBL" id="THD81354.1"/>
    </source>
</evidence>
<keyword evidence="5 8" id="KW-0369">Histidine metabolism</keyword>
<dbReference type="RefSeq" id="WP_136395612.1">
    <property type="nucleotide sequence ID" value="NZ_SSND01000005.1"/>
</dbReference>
<evidence type="ECO:0000256" key="7">
    <source>
        <dbReference type="ARBA" id="ARBA00023004"/>
    </source>
</evidence>
<feature type="binding site" evidence="8">
    <location>
        <position position="139"/>
    </location>
    <ligand>
        <name>N-formimidoyl-L-glutamate</name>
        <dbReference type="ChEBI" id="CHEBI:58928"/>
    </ligand>
</feature>
<feature type="binding site" evidence="8">
    <location>
        <position position="237"/>
    </location>
    <ligand>
        <name>Fe(3+)</name>
        <dbReference type="ChEBI" id="CHEBI:29034"/>
    </ligand>
</feature>
<dbReference type="InterPro" id="IPR006680">
    <property type="entry name" value="Amidohydro-rel"/>
</dbReference>
<feature type="binding site" evidence="8">
    <location>
        <position position="312"/>
    </location>
    <ligand>
        <name>Fe(3+)</name>
        <dbReference type="ChEBI" id="CHEBI:29034"/>
    </ligand>
</feature>
<feature type="binding site" evidence="8">
    <location>
        <position position="76"/>
    </location>
    <ligand>
        <name>4-imidazolone-5-propanoate</name>
        <dbReference type="ChEBI" id="CHEBI:77893"/>
    </ligand>
</feature>
<feature type="binding site" evidence="8">
    <location>
        <position position="316"/>
    </location>
    <ligand>
        <name>N-formimidoyl-L-glutamate</name>
        <dbReference type="ChEBI" id="CHEBI:58928"/>
    </ligand>
</feature>
<comment type="pathway">
    <text evidence="8">Amino-acid degradation; L-histidine degradation into L-glutamate; N-formimidoyl-L-glutamate from L-histidine: step 3/3.</text>
</comment>
<organism evidence="10 11">
    <name type="scientific">Aliigemmobacter aestuarii</name>
    <dbReference type="NCBI Taxonomy" id="1445661"/>
    <lineage>
        <taxon>Bacteria</taxon>
        <taxon>Pseudomonadati</taxon>
        <taxon>Pseudomonadota</taxon>
        <taxon>Alphaproteobacteria</taxon>
        <taxon>Rhodobacterales</taxon>
        <taxon>Paracoccaceae</taxon>
        <taxon>Aliigemmobacter</taxon>
    </lineage>
</organism>
<comment type="caution">
    <text evidence="10">The sequence shown here is derived from an EMBL/GenBank/DDBJ whole genome shotgun (WGS) entry which is preliminary data.</text>
</comment>
<dbReference type="Gene3D" id="2.30.40.10">
    <property type="entry name" value="Urease, subunit C, domain 1"/>
    <property type="match status" value="1"/>
</dbReference>
<dbReference type="FunFam" id="3.20.20.140:FF:000007">
    <property type="entry name" value="Imidazolonepropionase"/>
    <property type="match status" value="1"/>
</dbReference>
<dbReference type="SUPFAM" id="SSF51338">
    <property type="entry name" value="Composite domain of metallo-dependent hydrolases"/>
    <property type="match status" value="1"/>
</dbReference>
<feature type="binding site" evidence="8">
    <location>
        <position position="172"/>
    </location>
    <ligand>
        <name>4-imidazolone-5-propanoate</name>
        <dbReference type="ChEBI" id="CHEBI:77893"/>
    </ligand>
</feature>
<accession>A0A4S3MKX5</accession>
<sequence length="400" mass="41905">MILCNATLATMTGGYGLIDRAAVAIGGDRILWAGPETDLPRDLPPDCSNDRLDIGGRLVTPGLVDCHTHLVFAGNRAREFEMRLNGASYEEVARAGGGIVSTVRATREAGLDDLVAAALPRVDRMLAEGVTTVEIKSGYGLDVDTELRMLRAARVIATMRPVDVVTTFLGAHALPPEYSGRADAYIGEQVLPALQAAHAEGLADAVDGFCEGIAFSPAQIDRVFAAARALGLPVKLHAEQLSNLHGAELAARHGALSADHLEYLDGAGAAAMAAAGTVAVILPGAFYTLRETQLPPIALLRRYGVPMAVATDCNPGTAPMTSILLAMNMACTLFRMTPEETLAGATCHAACALGLTDRGRIAPGLRADLAIWDAAHPAELSYRIGATALHARIFGGRLDT</sequence>
<feature type="binding site" evidence="8">
    <location>
        <position position="139"/>
    </location>
    <ligand>
        <name>4-imidazolone-5-propanoate</name>
        <dbReference type="ChEBI" id="CHEBI:77893"/>
    </ligand>
</feature>
<evidence type="ECO:0000256" key="8">
    <source>
        <dbReference type="HAMAP-Rule" id="MF_00372"/>
    </source>
</evidence>
<proteinExistence type="inferred from homology"/>
<feature type="binding site" evidence="8">
    <location>
        <position position="237"/>
    </location>
    <ligand>
        <name>Zn(2+)</name>
        <dbReference type="ChEBI" id="CHEBI:29105"/>
    </ligand>
</feature>
<dbReference type="Pfam" id="PF01979">
    <property type="entry name" value="Amidohydro_1"/>
    <property type="match status" value="1"/>
</dbReference>
<evidence type="ECO:0000256" key="6">
    <source>
        <dbReference type="ARBA" id="ARBA00022833"/>
    </source>
</evidence>
<dbReference type="OrthoDB" id="9776455at2"/>
<dbReference type="HAMAP" id="MF_00372">
    <property type="entry name" value="HutI"/>
    <property type="match status" value="1"/>
</dbReference>
<dbReference type="GO" id="GO:0005506">
    <property type="term" value="F:iron ion binding"/>
    <property type="evidence" value="ECO:0007669"/>
    <property type="project" value="UniProtKB-UniRule"/>
</dbReference>
<evidence type="ECO:0000256" key="1">
    <source>
        <dbReference type="ARBA" id="ARBA00012864"/>
    </source>
</evidence>
<dbReference type="GO" id="GO:0008270">
    <property type="term" value="F:zinc ion binding"/>
    <property type="evidence" value="ECO:0007669"/>
    <property type="project" value="UniProtKB-UniRule"/>
</dbReference>
<evidence type="ECO:0000256" key="3">
    <source>
        <dbReference type="ARBA" id="ARBA00022723"/>
    </source>
</evidence>
<keyword evidence="6 8" id="KW-0862">Zinc</keyword>
<dbReference type="UniPathway" id="UPA00379">
    <property type="reaction ID" value="UER00551"/>
</dbReference>
<dbReference type="PANTHER" id="PTHR42752:SF1">
    <property type="entry name" value="IMIDAZOLONEPROPIONASE-RELATED"/>
    <property type="match status" value="1"/>
</dbReference>
<keyword evidence="2 8" id="KW-0963">Cytoplasm</keyword>
<dbReference type="AlphaFoldDB" id="A0A4S3MKX5"/>
<dbReference type="GO" id="GO:0019557">
    <property type="term" value="P:L-histidine catabolic process to glutamate and formate"/>
    <property type="evidence" value="ECO:0007669"/>
    <property type="project" value="UniProtKB-UniPathway"/>
</dbReference>
<feature type="binding site" evidence="8">
    <location>
        <position position="67"/>
    </location>
    <ligand>
        <name>Zn(2+)</name>
        <dbReference type="ChEBI" id="CHEBI:29105"/>
    </ligand>
</feature>
<keyword evidence="7 8" id="KW-0408">Iron</keyword>
<dbReference type="InterPro" id="IPR005920">
    <property type="entry name" value="HutI"/>
</dbReference>
<feature type="binding site" evidence="8">
    <location>
        <position position="69"/>
    </location>
    <ligand>
        <name>Zn(2+)</name>
        <dbReference type="ChEBI" id="CHEBI:29105"/>
    </ligand>
</feature>
<evidence type="ECO:0000256" key="5">
    <source>
        <dbReference type="ARBA" id="ARBA00022808"/>
    </source>
</evidence>
<dbReference type="GO" id="GO:0019556">
    <property type="term" value="P:L-histidine catabolic process to glutamate and formamide"/>
    <property type="evidence" value="ECO:0007669"/>
    <property type="project" value="UniProtKB-UniRule"/>
</dbReference>
<dbReference type="EMBL" id="SSND01000005">
    <property type="protein sequence ID" value="THD81354.1"/>
    <property type="molecule type" value="Genomic_DNA"/>
</dbReference>
<evidence type="ECO:0000259" key="9">
    <source>
        <dbReference type="Pfam" id="PF01979"/>
    </source>
</evidence>
<comment type="subcellular location">
    <subcellularLocation>
        <location evidence="8">Cytoplasm</location>
    </subcellularLocation>
</comment>
<dbReference type="NCBIfam" id="TIGR01224">
    <property type="entry name" value="hutI"/>
    <property type="match status" value="1"/>
</dbReference>